<feature type="binding site" evidence="12">
    <location>
        <position position="291"/>
    </location>
    <ligand>
        <name>Mn(2+)</name>
        <dbReference type="ChEBI" id="CHEBI:29035"/>
    </ligand>
</feature>
<comment type="similarity">
    <text evidence="10">Belongs to the glycosyltransferase 2 family. Plant cellulose synthase-like E subfamily.</text>
</comment>
<reference evidence="15" key="2">
    <citation type="journal article" date="2017" name="Nat. Plants">
        <title>The Aegilops tauschii genome reveals multiple impacts of transposons.</title>
        <authorList>
            <person name="Zhao G."/>
            <person name="Zou C."/>
            <person name="Li K."/>
            <person name="Wang K."/>
            <person name="Li T."/>
            <person name="Gao L."/>
            <person name="Zhang X."/>
            <person name="Wang H."/>
            <person name="Yang Z."/>
            <person name="Liu X."/>
            <person name="Jiang W."/>
            <person name="Mao L."/>
            <person name="Kong X."/>
            <person name="Jiao Y."/>
            <person name="Jia J."/>
        </authorList>
    </citation>
    <scope>NUCLEOTIDE SEQUENCE [LARGE SCALE GENOMIC DNA]</scope>
    <source>
        <strain evidence="15">cv. AL8/78</strain>
    </source>
</reference>
<reference evidence="15" key="1">
    <citation type="journal article" date="2014" name="Science">
        <title>Ancient hybridizations among the ancestral genomes of bread wheat.</title>
        <authorList>
            <consortium name="International Wheat Genome Sequencing Consortium,"/>
            <person name="Marcussen T."/>
            <person name="Sandve S.R."/>
            <person name="Heier L."/>
            <person name="Spannagl M."/>
            <person name="Pfeifer M."/>
            <person name="Jakobsen K.S."/>
            <person name="Wulff B.B."/>
            <person name="Steuernagel B."/>
            <person name="Mayer K.F."/>
            <person name="Olsen O.A."/>
        </authorList>
    </citation>
    <scope>NUCLEOTIDE SEQUENCE [LARGE SCALE GENOMIC DNA]</scope>
    <source>
        <strain evidence="15">cv. AL8/78</strain>
    </source>
</reference>
<dbReference type="GO" id="GO:0000139">
    <property type="term" value="C:Golgi membrane"/>
    <property type="evidence" value="ECO:0007669"/>
    <property type="project" value="UniProtKB-SubCell"/>
</dbReference>
<evidence type="ECO:0000256" key="8">
    <source>
        <dbReference type="ARBA" id="ARBA00023316"/>
    </source>
</evidence>
<sequence length="375" mass="42096">MAGSSVSGGGGGRPPLFATEKPKRVLAYRLYAGTIFAGILLIWFYRATHIPARGSSSLGWRAGLGLLVAELWFGLYWVLTLSVRWNPVRRATFKDRLSERYDDDQLPGVDIFVCTADPALEPPMLVISTVLSVMAYDYPPEKLNIYLSDDAGSAVTFYALHEASEFAKHWIPFCKNYKVEPRSPAAYFAKGATPHDACSPQEFLRMKELYKDLTDRMNSVVHSGKIPEVPECNHRGFSEWNETITSGDHPSVVQILIDRNKRKAVDVDGNALPKLVYMAREKRPQEQHHFKAGSLNALIRVSSVISNSLVILNVDCDMYSNNSESIRDALCFFLDEEQGQDIGFVQYPQNFDNVVHNDSYGNPINVVNEVNRKII</sequence>
<feature type="transmembrane region" description="Helical" evidence="13">
    <location>
        <begin position="58"/>
        <end position="79"/>
    </location>
</feature>
<evidence type="ECO:0000313" key="15">
    <source>
        <dbReference type="Proteomes" id="UP000015105"/>
    </source>
</evidence>
<evidence type="ECO:0000313" key="14">
    <source>
        <dbReference type="EnsemblPlants" id="AET6Gv20722700.2"/>
    </source>
</evidence>
<dbReference type="GO" id="GO:0016760">
    <property type="term" value="F:cellulose synthase (UDP-forming) activity"/>
    <property type="evidence" value="ECO:0007669"/>
    <property type="project" value="InterPro"/>
</dbReference>
<dbReference type="GO" id="GO:0030244">
    <property type="term" value="P:cellulose biosynthetic process"/>
    <property type="evidence" value="ECO:0007669"/>
    <property type="project" value="InterPro"/>
</dbReference>
<protein>
    <recommendedName>
        <fullName evidence="16">Cellulose synthase-like protein E6</fullName>
    </recommendedName>
</protein>
<dbReference type="Gramene" id="AET6Gv20722700.2">
    <property type="protein sequence ID" value="AET6Gv20722700.2"/>
    <property type="gene ID" value="AET6Gv20722700"/>
</dbReference>
<evidence type="ECO:0000256" key="1">
    <source>
        <dbReference type="ARBA" id="ARBA00004653"/>
    </source>
</evidence>
<reference evidence="14" key="4">
    <citation type="submission" date="2019-03" db="UniProtKB">
        <authorList>
            <consortium name="EnsemblPlants"/>
        </authorList>
    </citation>
    <scope>IDENTIFICATION</scope>
</reference>
<keyword evidence="6" id="KW-0333">Golgi apparatus</keyword>
<feature type="binding site" evidence="11">
    <location>
        <position position="121"/>
    </location>
    <ligand>
        <name>UDP-alpha-D-glucose</name>
        <dbReference type="ChEBI" id="CHEBI:58885"/>
    </ligand>
</feature>
<dbReference type="InterPro" id="IPR029044">
    <property type="entry name" value="Nucleotide-diphossugar_trans"/>
</dbReference>
<dbReference type="InterPro" id="IPR005150">
    <property type="entry name" value="Cellulose_synth"/>
</dbReference>
<keyword evidence="8" id="KW-0961">Cell wall biogenesis/degradation</keyword>
<name>A0A453PGE4_AEGTS</name>
<dbReference type="EnsemblPlants" id="AET6Gv20722700.2">
    <property type="protein sequence ID" value="AET6Gv20722700.2"/>
    <property type="gene ID" value="AET6Gv20722700"/>
</dbReference>
<reference evidence="14" key="5">
    <citation type="journal article" date="2021" name="G3 (Bethesda)">
        <title>Aegilops tauschii genome assembly Aet v5.0 features greater sequence contiguity and improved annotation.</title>
        <authorList>
            <person name="Wang L."/>
            <person name="Zhu T."/>
            <person name="Rodriguez J.C."/>
            <person name="Deal K.R."/>
            <person name="Dubcovsky J."/>
            <person name="McGuire P.E."/>
            <person name="Lux T."/>
            <person name="Spannagl M."/>
            <person name="Mayer K.F.X."/>
            <person name="Baldrich P."/>
            <person name="Meyers B.C."/>
            <person name="Huo N."/>
            <person name="Gu Y.Q."/>
            <person name="Zhou H."/>
            <person name="Devos K.M."/>
            <person name="Bennetzen J.L."/>
            <person name="Unver T."/>
            <person name="Budak H."/>
            <person name="Gulick P.J."/>
            <person name="Galiba G."/>
            <person name="Kalapos B."/>
            <person name="Nelson D.R."/>
            <person name="Li P."/>
            <person name="You F.M."/>
            <person name="Luo M.C."/>
            <person name="Dvorak J."/>
        </authorList>
    </citation>
    <scope>NUCLEOTIDE SEQUENCE [LARGE SCALE GENOMIC DNA]</scope>
    <source>
        <strain evidence="14">cv. AL8/78</strain>
    </source>
</reference>
<evidence type="ECO:0000256" key="10">
    <source>
        <dbReference type="ARBA" id="ARBA00060766"/>
    </source>
</evidence>
<dbReference type="Gene3D" id="3.90.550.10">
    <property type="entry name" value="Spore Coat Polysaccharide Biosynthesis Protein SpsA, Chain A"/>
    <property type="match status" value="2"/>
</dbReference>
<evidence type="ECO:0000256" key="3">
    <source>
        <dbReference type="ARBA" id="ARBA00022679"/>
    </source>
</evidence>
<dbReference type="Proteomes" id="UP000015105">
    <property type="component" value="Chromosome 6D"/>
</dbReference>
<dbReference type="PANTHER" id="PTHR13301">
    <property type="entry name" value="X-BOX TRANSCRIPTION FACTOR-RELATED"/>
    <property type="match status" value="1"/>
</dbReference>
<keyword evidence="3" id="KW-0808">Transferase</keyword>
<organism evidence="14 15">
    <name type="scientific">Aegilops tauschii subsp. strangulata</name>
    <name type="common">Goatgrass</name>
    <dbReference type="NCBI Taxonomy" id="200361"/>
    <lineage>
        <taxon>Eukaryota</taxon>
        <taxon>Viridiplantae</taxon>
        <taxon>Streptophyta</taxon>
        <taxon>Embryophyta</taxon>
        <taxon>Tracheophyta</taxon>
        <taxon>Spermatophyta</taxon>
        <taxon>Magnoliopsida</taxon>
        <taxon>Liliopsida</taxon>
        <taxon>Poales</taxon>
        <taxon>Poaceae</taxon>
        <taxon>BOP clade</taxon>
        <taxon>Pooideae</taxon>
        <taxon>Triticodae</taxon>
        <taxon>Triticeae</taxon>
        <taxon>Triticinae</taxon>
        <taxon>Aegilops</taxon>
    </lineage>
</organism>
<evidence type="ECO:0000256" key="6">
    <source>
        <dbReference type="ARBA" id="ARBA00023034"/>
    </source>
</evidence>
<comment type="subcellular location">
    <subcellularLocation>
        <location evidence="1">Golgi apparatus membrane</location>
        <topology evidence="1">Multi-pass membrane protein</topology>
    </subcellularLocation>
</comment>
<keyword evidence="5 13" id="KW-1133">Transmembrane helix</keyword>
<proteinExistence type="inferred from homology"/>
<evidence type="ECO:0000256" key="4">
    <source>
        <dbReference type="ARBA" id="ARBA00022692"/>
    </source>
</evidence>
<accession>A0A453PGE4</accession>
<dbReference type="GO" id="GO:0071555">
    <property type="term" value="P:cell wall organization"/>
    <property type="evidence" value="ECO:0007669"/>
    <property type="project" value="UniProtKB-KW"/>
</dbReference>
<keyword evidence="15" id="KW-1185">Reference proteome</keyword>
<evidence type="ECO:0000256" key="11">
    <source>
        <dbReference type="PIRSR" id="PIRSR605150-2"/>
    </source>
</evidence>
<comment type="function">
    <text evidence="9">Thought to be a Golgi-localized beta-glycan synthase that polymerize the backbones of noncellulosic polysaccharides (hemicelluloses) of plant cell wall.</text>
</comment>
<evidence type="ECO:0008006" key="16">
    <source>
        <dbReference type="Google" id="ProtNLM"/>
    </source>
</evidence>
<evidence type="ECO:0000256" key="9">
    <source>
        <dbReference type="ARBA" id="ARBA00037405"/>
    </source>
</evidence>
<keyword evidence="4 13" id="KW-0812">Transmembrane</keyword>
<reference evidence="14" key="3">
    <citation type="journal article" date="2017" name="Nature">
        <title>Genome sequence of the progenitor of the wheat D genome Aegilops tauschii.</title>
        <authorList>
            <person name="Luo M.C."/>
            <person name="Gu Y.Q."/>
            <person name="Puiu D."/>
            <person name="Wang H."/>
            <person name="Twardziok S.O."/>
            <person name="Deal K.R."/>
            <person name="Huo N."/>
            <person name="Zhu T."/>
            <person name="Wang L."/>
            <person name="Wang Y."/>
            <person name="McGuire P.E."/>
            <person name="Liu S."/>
            <person name="Long H."/>
            <person name="Ramasamy R.K."/>
            <person name="Rodriguez J.C."/>
            <person name="Van S.L."/>
            <person name="Yuan L."/>
            <person name="Wang Z."/>
            <person name="Xia Z."/>
            <person name="Xiao L."/>
            <person name="Anderson O.D."/>
            <person name="Ouyang S."/>
            <person name="Liang Y."/>
            <person name="Zimin A.V."/>
            <person name="Pertea G."/>
            <person name="Qi P."/>
            <person name="Bennetzen J.L."/>
            <person name="Dai X."/>
            <person name="Dawson M.W."/>
            <person name="Muller H.G."/>
            <person name="Kugler K."/>
            <person name="Rivarola-Duarte L."/>
            <person name="Spannagl M."/>
            <person name="Mayer K.F.X."/>
            <person name="Lu F.H."/>
            <person name="Bevan M.W."/>
            <person name="Leroy P."/>
            <person name="Li P."/>
            <person name="You F.M."/>
            <person name="Sun Q."/>
            <person name="Liu Z."/>
            <person name="Lyons E."/>
            <person name="Wicker T."/>
            <person name="Salzberg S.L."/>
            <person name="Devos K.M."/>
            <person name="Dvorak J."/>
        </authorList>
    </citation>
    <scope>NUCLEOTIDE SEQUENCE [LARGE SCALE GENOMIC DNA]</scope>
    <source>
        <strain evidence="14">cv. AL8/78</strain>
    </source>
</reference>
<evidence type="ECO:0000256" key="12">
    <source>
        <dbReference type="PIRSR" id="PIRSR605150-3"/>
    </source>
</evidence>
<evidence type="ECO:0000256" key="2">
    <source>
        <dbReference type="ARBA" id="ARBA00022676"/>
    </source>
</evidence>
<dbReference type="AlphaFoldDB" id="A0A453PGE4"/>
<feature type="binding site" evidence="12">
    <location>
        <position position="315"/>
    </location>
    <ligand>
        <name>Mn(2+)</name>
        <dbReference type="ChEBI" id="CHEBI:29035"/>
    </ligand>
</feature>
<evidence type="ECO:0000256" key="7">
    <source>
        <dbReference type="ARBA" id="ARBA00023136"/>
    </source>
</evidence>
<keyword evidence="7 13" id="KW-0472">Membrane</keyword>
<keyword evidence="2" id="KW-0328">Glycosyltransferase</keyword>
<evidence type="ECO:0000256" key="13">
    <source>
        <dbReference type="SAM" id="Phobius"/>
    </source>
</evidence>
<dbReference type="FunFam" id="3.90.550.10:FF:000138">
    <property type="entry name" value="Cellulose synthase isolog"/>
    <property type="match status" value="1"/>
</dbReference>
<dbReference type="GO" id="GO:0071669">
    <property type="term" value="P:plant-type cell wall organization or biogenesis"/>
    <property type="evidence" value="ECO:0007669"/>
    <property type="project" value="UniProtKB-ARBA"/>
</dbReference>
<feature type="transmembrane region" description="Helical" evidence="13">
    <location>
        <begin position="26"/>
        <end position="46"/>
    </location>
</feature>
<dbReference type="Pfam" id="PF03552">
    <property type="entry name" value="Cellulose_synt"/>
    <property type="match status" value="1"/>
</dbReference>
<feature type="binding site" evidence="11">
    <location>
        <position position="150"/>
    </location>
    <ligand>
        <name>UDP-alpha-D-glucose</name>
        <dbReference type="ChEBI" id="CHEBI:58885"/>
    </ligand>
</feature>
<evidence type="ECO:0000256" key="5">
    <source>
        <dbReference type="ARBA" id="ARBA00022989"/>
    </source>
</evidence>